<proteinExistence type="predicted"/>
<dbReference type="PANTHER" id="PTHR47816">
    <property type="entry name" value="RIBOSOMAL RNA SMALL SUBUNIT METHYLTRANSFERASE C"/>
    <property type="match status" value="1"/>
</dbReference>
<dbReference type="CDD" id="cd02440">
    <property type="entry name" value="AdoMet_MTases"/>
    <property type="match status" value="1"/>
</dbReference>
<dbReference type="GO" id="GO:0008990">
    <property type="term" value="F:rRNA (guanine-N2-)-methyltransferase activity"/>
    <property type="evidence" value="ECO:0007669"/>
    <property type="project" value="InterPro"/>
</dbReference>
<evidence type="ECO:0000256" key="2">
    <source>
        <dbReference type="ARBA" id="ARBA00022552"/>
    </source>
</evidence>
<dbReference type="AlphaFoldDB" id="A0A5A9VYR3"/>
<dbReference type="InterPro" id="IPR046977">
    <property type="entry name" value="RsmC/RlmG"/>
</dbReference>
<dbReference type="GO" id="GO:0003676">
    <property type="term" value="F:nucleic acid binding"/>
    <property type="evidence" value="ECO:0007669"/>
    <property type="project" value="InterPro"/>
</dbReference>
<dbReference type="InterPro" id="IPR029063">
    <property type="entry name" value="SAM-dependent_MTases_sf"/>
</dbReference>
<name>A0A5A9VYR3_9GAMM</name>
<dbReference type="Gene3D" id="3.40.50.150">
    <property type="entry name" value="Vaccinia Virus protein VP39"/>
    <property type="match status" value="2"/>
</dbReference>
<evidence type="ECO:0000256" key="5">
    <source>
        <dbReference type="ARBA" id="ARBA00022691"/>
    </source>
</evidence>
<evidence type="ECO:0000256" key="1">
    <source>
        <dbReference type="ARBA" id="ARBA00022490"/>
    </source>
</evidence>
<keyword evidence="1" id="KW-0963">Cytoplasm</keyword>
<evidence type="ECO:0000259" key="6">
    <source>
        <dbReference type="Pfam" id="PF05175"/>
    </source>
</evidence>
<dbReference type="InterPro" id="IPR013675">
    <property type="entry name" value="Mtase_sm_N"/>
</dbReference>
<evidence type="ECO:0000313" key="8">
    <source>
        <dbReference type="EMBL" id="KAA0873670.1"/>
    </source>
</evidence>
<dbReference type="Pfam" id="PF08468">
    <property type="entry name" value="MTS_N"/>
    <property type="match status" value="1"/>
</dbReference>
<dbReference type="SUPFAM" id="SSF53335">
    <property type="entry name" value="S-adenosyl-L-methionine-dependent methyltransferases"/>
    <property type="match status" value="1"/>
</dbReference>
<accession>A0A5A9VYR3</accession>
<sequence length="345" mass="38213">MNQADLCSPLLDALKADVGRCLWLLDENSPKLEALPPASQLSLITNRFDLFQHYQALGAQVQFTDFDFTPWQTASLDRIVAIVSKEKALTHYWINQAAEYLKPGGELILFGEKSGGIKTYARKAATLLGCPVEQTKLFAETWRLNLYKQALSNSLLDDQNYAQLRWLEHPELNYFAKPGVYGWQKIDAGSAFLMQTLADQLPLKGRVLDLGCGFGYLSLKAAGPDTLLCCTDNNAAALSACQANIDHYQLQGEVIATNAGAGITPGFDYLLCNPPFHTGFATRSDLTERFVRAAAQLLDAQGDAFFVVNLHIGLETRAKNYFQKVDVLANNGHFKLIHLRQPKNP</sequence>
<dbReference type="InterPro" id="IPR002052">
    <property type="entry name" value="DNA_methylase_N6_adenine_CS"/>
</dbReference>
<dbReference type="PANTHER" id="PTHR47816:SF4">
    <property type="entry name" value="RIBOSOMAL RNA SMALL SUBUNIT METHYLTRANSFERASE C"/>
    <property type="match status" value="1"/>
</dbReference>
<evidence type="ECO:0000313" key="9">
    <source>
        <dbReference type="Proteomes" id="UP000325302"/>
    </source>
</evidence>
<evidence type="ECO:0000259" key="7">
    <source>
        <dbReference type="Pfam" id="PF08468"/>
    </source>
</evidence>
<organism evidence="8 9">
    <name type="scientific">Nitrincola tapanii</name>
    <dbReference type="NCBI Taxonomy" id="1708751"/>
    <lineage>
        <taxon>Bacteria</taxon>
        <taxon>Pseudomonadati</taxon>
        <taxon>Pseudomonadota</taxon>
        <taxon>Gammaproteobacteria</taxon>
        <taxon>Oceanospirillales</taxon>
        <taxon>Oceanospirillaceae</taxon>
        <taxon>Nitrincola</taxon>
    </lineage>
</organism>
<dbReference type="PROSITE" id="PS00092">
    <property type="entry name" value="N6_MTASE"/>
    <property type="match status" value="1"/>
</dbReference>
<keyword evidence="9" id="KW-1185">Reference proteome</keyword>
<gene>
    <name evidence="8" type="ORF">E1H14_12285</name>
</gene>
<keyword evidence="2" id="KW-0698">rRNA processing</keyword>
<reference evidence="8 9" key="1">
    <citation type="submission" date="2019-03" db="EMBL/GenBank/DDBJ databases">
        <title>Nitrincola sp. nov. isolated from an Indian soda lake.</title>
        <authorList>
            <person name="Joshi A."/>
            <person name="Thite S.V."/>
            <person name="Joseph N."/>
            <person name="Dhotre D."/>
            <person name="Moorthy M."/>
            <person name="Shouche Y.S."/>
        </authorList>
    </citation>
    <scope>NUCLEOTIDE SEQUENCE [LARGE SCALE GENOMIC DNA]</scope>
    <source>
        <strain evidence="8 9">MEB193</strain>
    </source>
</reference>
<protein>
    <submittedName>
        <fullName evidence="8">Class I SAM-dependent methyltransferase</fullName>
    </submittedName>
</protein>
<evidence type="ECO:0000256" key="4">
    <source>
        <dbReference type="ARBA" id="ARBA00022679"/>
    </source>
</evidence>
<feature type="domain" description="Methyltransferase small N-terminal" evidence="7">
    <location>
        <begin position="38"/>
        <end position="125"/>
    </location>
</feature>
<evidence type="ECO:0000256" key="3">
    <source>
        <dbReference type="ARBA" id="ARBA00022603"/>
    </source>
</evidence>
<dbReference type="InterPro" id="IPR007848">
    <property type="entry name" value="Small_mtfrase_dom"/>
</dbReference>
<feature type="domain" description="Methyltransferase small" evidence="6">
    <location>
        <begin position="174"/>
        <end position="337"/>
    </location>
</feature>
<keyword evidence="4 8" id="KW-0808">Transferase</keyword>
<dbReference type="Pfam" id="PF05175">
    <property type="entry name" value="MTS"/>
    <property type="match status" value="1"/>
</dbReference>
<dbReference type="Proteomes" id="UP000325302">
    <property type="component" value="Unassembled WGS sequence"/>
</dbReference>
<keyword evidence="5" id="KW-0949">S-adenosyl-L-methionine</keyword>
<comment type="caution">
    <text evidence="8">The sequence shown here is derived from an EMBL/GenBank/DDBJ whole genome shotgun (WGS) entry which is preliminary data.</text>
</comment>
<dbReference type="RefSeq" id="WP_149391782.1">
    <property type="nucleotide sequence ID" value="NZ_SMRS01000010.1"/>
</dbReference>
<keyword evidence="3 8" id="KW-0489">Methyltransferase</keyword>
<dbReference type="EMBL" id="SMRS01000010">
    <property type="protein sequence ID" value="KAA0873670.1"/>
    <property type="molecule type" value="Genomic_DNA"/>
</dbReference>
<dbReference type="OrthoDB" id="29650at2"/>